<keyword evidence="1" id="KW-0677">Repeat</keyword>
<protein>
    <submittedName>
        <fullName evidence="4">RCC1/BLIP-II protein</fullName>
    </submittedName>
</protein>
<reference evidence="4 5" key="1">
    <citation type="submission" date="2016-05" db="EMBL/GenBank/DDBJ databases">
        <title>Genome sequencing reveals origins of a unique bacterial endosymbiosis in the earliest lineages of terrestrial Fungi.</title>
        <authorList>
            <consortium name="DOE Joint Genome Institute"/>
            <person name="Uehling J."/>
            <person name="Gryganskyi A."/>
            <person name="Hameed K."/>
            <person name="Tschaplinski T."/>
            <person name="Misztal P."/>
            <person name="Wu S."/>
            <person name="Desiro A."/>
            <person name="Vande Pol N."/>
            <person name="Du Z.-Y."/>
            <person name="Zienkiewicz A."/>
            <person name="Zienkiewicz K."/>
            <person name="Morin E."/>
            <person name="Tisserant E."/>
            <person name="Splivallo R."/>
            <person name="Hainaut M."/>
            <person name="Henrissat B."/>
            <person name="Ohm R."/>
            <person name="Kuo A."/>
            <person name="Yan J."/>
            <person name="Lipzen A."/>
            <person name="Nolan M."/>
            <person name="Labutti K."/>
            <person name="Barry K."/>
            <person name="Goldstein A."/>
            <person name="Labbe J."/>
            <person name="Schadt C."/>
            <person name="Tuskan G."/>
            <person name="Grigoriev I."/>
            <person name="Martin F."/>
            <person name="Vilgalys R."/>
            <person name="Bonito G."/>
        </authorList>
    </citation>
    <scope>NUCLEOTIDE SEQUENCE [LARGE SCALE GENOMIC DNA]</scope>
    <source>
        <strain evidence="4 5">AG-77</strain>
    </source>
</reference>
<dbReference type="SUPFAM" id="SSF50985">
    <property type="entry name" value="RCC1/BLIP-II"/>
    <property type="match status" value="1"/>
</dbReference>
<sequence>MSGESSGAETELLRLCSLATSNYKDEIAKVDLQSTSTGSVRSNKALERRRPVKLYGWDALQGFLSPEGYVVALCLNDNTAGTGELYTPRQVYTTAMDVGSCGSSTDYWTVVVDRQTGGLYHWTLSDPVPKELGSKTIKFTRVWAGEAHFLALDEGGTLYSWGSSRHGQLGNGDLVSKTSPEPVEPLEGIRIVDAACGASFSVALSDTGDVYTFGLNDHGQMGIGKAEGKQGQGHERCNTALPQLVDFFEDSKGNHGKGNHGQGQGVSPIEVSVVKVACGHSHAVVLDDEGRVWSCGWGKYGQLGQGESSSTSPPSSDLGEMDRQKEKEMVLLRSMGSIMVEGDRYFFGPLVKESGGKQVWTDVCCGRWNTFVWSEGSEVE</sequence>
<accession>A0A197JZA6</accession>
<proteinExistence type="predicted"/>
<dbReference type="InterPro" id="IPR009091">
    <property type="entry name" value="RCC1/BLIP-II"/>
</dbReference>
<evidence type="ECO:0000313" key="5">
    <source>
        <dbReference type="Proteomes" id="UP000078512"/>
    </source>
</evidence>
<dbReference type="AlphaFoldDB" id="A0A197JZA6"/>
<dbReference type="PRINTS" id="PR00633">
    <property type="entry name" value="RCCNDNSATION"/>
</dbReference>
<dbReference type="PROSITE" id="PS50012">
    <property type="entry name" value="RCC1_3"/>
    <property type="match status" value="2"/>
</dbReference>
<feature type="repeat" description="RCC1" evidence="2">
    <location>
        <begin position="208"/>
        <end position="289"/>
    </location>
</feature>
<feature type="region of interest" description="Disordered" evidence="3">
    <location>
        <begin position="303"/>
        <end position="323"/>
    </location>
</feature>
<feature type="repeat" description="RCC1" evidence="2">
    <location>
        <begin position="156"/>
        <end position="207"/>
    </location>
</feature>
<dbReference type="Gene3D" id="2.130.10.30">
    <property type="entry name" value="Regulator of chromosome condensation 1/beta-lactamase-inhibitor protein II"/>
    <property type="match status" value="1"/>
</dbReference>
<dbReference type="EMBL" id="KV442036">
    <property type="protein sequence ID" value="OAQ30283.1"/>
    <property type="molecule type" value="Genomic_DNA"/>
</dbReference>
<dbReference type="PANTHER" id="PTHR22870:SF408">
    <property type="entry name" value="OS09G0560450 PROTEIN"/>
    <property type="match status" value="1"/>
</dbReference>
<dbReference type="PROSITE" id="PS00626">
    <property type="entry name" value="RCC1_2"/>
    <property type="match status" value="1"/>
</dbReference>
<dbReference type="Pfam" id="PF00415">
    <property type="entry name" value="RCC1"/>
    <property type="match status" value="1"/>
</dbReference>
<keyword evidence="5" id="KW-1185">Reference proteome</keyword>
<evidence type="ECO:0000313" key="4">
    <source>
        <dbReference type="EMBL" id="OAQ30283.1"/>
    </source>
</evidence>
<dbReference type="OrthoDB" id="5370059at2759"/>
<name>A0A197JZA6_9FUNG</name>
<gene>
    <name evidence="4" type="ORF">K457DRAFT_137377</name>
</gene>
<evidence type="ECO:0000256" key="2">
    <source>
        <dbReference type="PROSITE-ProRule" id="PRU00235"/>
    </source>
</evidence>
<dbReference type="Pfam" id="PF13540">
    <property type="entry name" value="RCC1_2"/>
    <property type="match status" value="1"/>
</dbReference>
<dbReference type="STRING" id="1314771.A0A197JZA6"/>
<dbReference type="Proteomes" id="UP000078512">
    <property type="component" value="Unassembled WGS sequence"/>
</dbReference>
<dbReference type="PANTHER" id="PTHR22870">
    <property type="entry name" value="REGULATOR OF CHROMOSOME CONDENSATION"/>
    <property type="match status" value="1"/>
</dbReference>
<dbReference type="InterPro" id="IPR000408">
    <property type="entry name" value="Reg_chr_condens"/>
</dbReference>
<organism evidence="4 5">
    <name type="scientific">Linnemannia elongata AG-77</name>
    <dbReference type="NCBI Taxonomy" id="1314771"/>
    <lineage>
        <taxon>Eukaryota</taxon>
        <taxon>Fungi</taxon>
        <taxon>Fungi incertae sedis</taxon>
        <taxon>Mucoromycota</taxon>
        <taxon>Mortierellomycotina</taxon>
        <taxon>Mortierellomycetes</taxon>
        <taxon>Mortierellales</taxon>
        <taxon>Mortierellaceae</taxon>
        <taxon>Linnemannia</taxon>
    </lineage>
</organism>
<evidence type="ECO:0000256" key="1">
    <source>
        <dbReference type="ARBA" id="ARBA00022737"/>
    </source>
</evidence>
<evidence type="ECO:0000256" key="3">
    <source>
        <dbReference type="SAM" id="MobiDB-lite"/>
    </source>
</evidence>
<dbReference type="InterPro" id="IPR051210">
    <property type="entry name" value="Ub_ligase/GEF_domain"/>
</dbReference>